<accession>A0A1B6LU55</accession>
<gene>
    <name evidence="1" type="ORF">g.10292</name>
</gene>
<reference evidence="1" key="1">
    <citation type="submission" date="2015-11" db="EMBL/GenBank/DDBJ databases">
        <title>De novo transcriptome assembly of four potential Pierce s Disease insect vectors from Arizona vineyards.</title>
        <authorList>
            <person name="Tassone E.E."/>
        </authorList>
    </citation>
    <scope>NUCLEOTIDE SEQUENCE</scope>
</reference>
<proteinExistence type="predicted"/>
<dbReference type="PANTHER" id="PTHR10166">
    <property type="entry name" value="VOLTAGE-DEPENDENT CALCIUM CHANNEL SUBUNIT ALPHA-2/DELTA-RELATED"/>
    <property type="match status" value="1"/>
</dbReference>
<dbReference type="PANTHER" id="PTHR10166:SF37">
    <property type="entry name" value="STOLID, ISOFORM H"/>
    <property type="match status" value="1"/>
</dbReference>
<dbReference type="EMBL" id="GEBQ01012818">
    <property type="protein sequence ID" value="JAT27159.1"/>
    <property type="molecule type" value="Transcribed_RNA"/>
</dbReference>
<name>A0A1B6LU55_9HEMI</name>
<protein>
    <submittedName>
        <fullName evidence="1">Uncharacterized protein</fullName>
    </submittedName>
</protein>
<dbReference type="GO" id="GO:0005245">
    <property type="term" value="F:voltage-gated calcium channel activity"/>
    <property type="evidence" value="ECO:0007669"/>
    <property type="project" value="TreeGrafter"/>
</dbReference>
<evidence type="ECO:0000313" key="1">
    <source>
        <dbReference type="EMBL" id="JAT27159.1"/>
    </source>
</evidence>
<dbReference type="AlphaFoldDB" id="A0A1B6LU55"/>
<dbReference type="InterPro" id="IPR051173">
    <property type="entry name" value="Ca_channel_alpha-2/delta"/>
</dbReference>
<organism evidence="1">
    <name type="scientific">Graphocephala atropunctata</name>
    <dbReference type="NCBI Taxonomy" id="36148"/>
    <lineage>
        <taxon>Eukaryota</taxon>
        <taxon>Metazoa</taxon>
        <taxon>Ecdysozoa</taxon>
        <taxon>Arthropoda</taxon>
        <taxon>Hexapoda</taxon>
        <taxon>Insecta</taxon>
        <taxon>Pterygota</taxon>
        <taxon>Neoptera</taxon>
        <taxon>Paraneoptera</taxon>
        <taxon>Hemiptera</taxon>
        <taxon>Auchenorrhyncha</taxon>
        <taxon>Membracoidea</taxon>
        <taxon>Cicadellidae</taxon>
        <taxon>Cicadellinae</taxon>
        <taxon>Cicadellini</taxon>
        <taxon>Graphocephala</taxon>
    </lineage>
</organism>
<dbReference type="GO" id="GO:0005891">
    <property type="term" value="C:voltage-gated calcium channel complex"/>
    <property type="evidence" value="ECO:0007669"/>
    <property type="project" value="TreeGrafter"/>
</dbReference>
<sequence>MFGVTLSFIATRSGLLRWEEHLASGQSDPHFSELNRLAMDETWYKRAVDQHSIEPESFVFSVPFDSGGGSHTLVTATHAVFVEHKGHRAPAAVVGLQFQHSVLASHFINITSAVSIWVLW</sequence>